<dbReference type="Pfam" id="PF01814">
    <property type="entry name" value="Hemerythrin"/>
    <property type="match status" value="1"/>
</dbReference>
<dbReference type="InterPro" id="IPR016131">
    <property type="entry name" value="Haemerythrin_Fe_BS"/>
</dbReference>
<keyword evidence="3" id="KW-0479">Metal-binding</keyword>
<name>A0A1F6GAJ3_9PROT</name>
<dbReference type="GO" id="GO:0005344">
    <property type="term" value="F:oxygen carrier activity"/>
    <property type="evidence" value="ECO:0007669"/>
    <property type="project" value="UniProtKB-KW"/>
</dbReference>
<dbReference type="PANTHER" id="PTHR37164:SF1">
    <property type="entry name" value="BACTERIOHEMERYTHRIN"/>
    <property type="match status" value="1"/>
</dbReference>
<keyword evidence="2" id="KW-0813">Transport</keyword>
<dbReference type="InterPro" id="IPR035938">
    <property type="entry name" value="Hemerythrin-like_sf"/>
</dbReference>
<evidence type="ECO:0000256" key="4">
    <source>
        <dbReference type="ARBA" id="ARBA00023004"/>
    </source>
</evidence>
<dbReference type="CDD" id="cd12107">
    <property type="entry name" value="Hemerythrin"/>
    <property type="match status" value="1"/>
</dbReference>
<gene>
    <name evidence="6" type="ORF">A2527_08175</name>
</gene>
<dbReference type="STRING" id="1817772.A2527_08175"/>
<dbReference type="PROSITE" id="PS00550">
    <property type="entry name" value="HEMERYTHRINS"/>
    <property type="match status" value="1"/>
</dbReference>
<organism evidence="6 7">
    <name type="scientific">Candidatus Lambdaproteobacteria bacterium RIFOXYD2_FULL_50_16</name>
    <dbReference type="NCBI Taxonomy" id="1817772"/>
    <lineage>
        <taxon>Bacteria</taxon>
        <taxon>Pseudomonadati</taxon>
        <taxon>Pseudomonadota</taxon>
        <taxon>Candidatus Lambdaproteobacteria</taxon>
    </lineage>
</organism>
<comment type="similarity">
    <text evidence="1">Belongs to the hemerythrin family.</text>
</comment>
<evidence type="ECO:0000259" key="5">
    <source>
        <dbReference type="Pfam" id="PF01814"/>
    </source>
</evidence>
<dbReference type="EMBL" id="MFNE01000026">
    <property type="protein sequence ID" value="OGG95138.1"/>
    <property type="molecule type" value="Genomic_DNA"/>
</dbReference>
<reference evidence="6 7" key="1">
    <citation type="journal article" date="2016" name="Nat. Commun.">
        <title>Thousands of microbial genomes shed light on interconnected biogeochemical processes in an aquifer system.</title>
        <authorList>
            <person name="Anantharaman K."/>
            <person name="Brown C.T."/>
            <person name="Hug L.A."/>
            <person name="Sharon I."/>
            <person name="Castelle C.J."/>
            <person name="Probst A.J."/>
            <person name="Thomas B.C."/>
            <person name="Singh A."/>
            <person name="Wilkins M.J."/>
            <person name="Karaoz U."/>
            <person name="Brodie E.L."/>
            <person name="Williams K.H."/>
            <person name="Hubbard S.S."/>
            <person name="Banfield J.F."/>
        </authorList>
    </citation>
    <scope>NUCLEOTIDE SEQUENCE [LARGE SCALE GENOMIC DNA]</scope>
</reference>
<dbReference type="GO" id="GO:0046872">
    <property type="term" value="F:metal ion binding"/>
    <property type="evidence" value="ECO:0007669"/>
    <property type="project" value="UniProtKB-KW"/>
</dbReference>
<keyword evidence="4" id="KW-0408">Iron</keyword>
<evidence type="ECO:0000256" key="1">
    <source>
        <dbReference type="ARBA" id="ARBA00010587"/>
    </source>
</evidence>
<dbReference type="SUPFAM" id="SSF47188">
    <property type="entry name" value="Hemerythrin-like"/>
    <property type="match status" value="1"/>
</dbReference>
<feature type="domain" description="Hemerythrin-like" evidence="5">
    <location>
        <begin position="27"/>
        <end position="144"/>
    </location>
</feature>
<proteinExistence type="inferred from homology"/>
<evidence type="ECO:0000256" key="3">
    <source>
        <dbReference type="ARBA" id="ARBA00022723"/>
    </source>
</evidence>
<dbReference type="Proteomes" id="UP000178449">
    <property type="component" value="Unassembled WGS sequence"/>
</dbReference>
<protein>
    <recommendedName>
        <fullName evidence="5">Hemerythrin-like domain-containing protein</fullName>
    </recommendedName>
</protein>
<accession>A0A1F6GAJ3</accession>
<sequence>MPEDLTFQTSEKLMSFIEWQDQLATHIFVVDQEHRFLIKTLNKLHEVVNESQLSQQARDTLVMEVLNDLTFYTQTHFVVEEELMRVYAYPGLVNHKAEHDSFVAKVGYLTGEIKSHPMDISNHLLGFLKDWLTKHIMVIDSNMGKFLTEKGQN</sequence>
<evidence type="ECO:0000256" key="2">
    <source>
        <dbReference type="ARBA" id="ARBA00022621"/>
    </source>
</evidence>
<dbReference type="Gene3D" id="1.20.120.50">
    <property type="entry name" value="Hemerythrin-like"/>
    <property type="match status" value="1"/>
</dbReference>
<dbReference type="PANTHER" id="PTHR37164">
    <property type="entry name" value="BACTERIOHEMERYTHRIN"/>
    <property type="match status" value="1"/>
</dbReference>
<dbReference type="InterPro" id="IPR012312">
    <property type="entry name" value="Hemerythrin-like"/>
</dbReference>
<evidence type="ECO:0000313" key="7">
    <source>
        <dbReference type="Proteomes" id="UP000178449"/>
    </source>
</evidence>
<evidence type="ECO:0000313" key="6">
    <source>
        <dbReference type="EMBL" id="OGG95138.1"/>
    </source>
</evidence>
<comment type="caution">
    <text evidence="6">The sequence shown here is derived from an EMBL/GenBank/DDBJ whole genome shotgun (WGS) entry which is preliminary data.</text>
</comment>
<dbReference type="AlphaFoldDB" id="A0A1F6GAJ3"/>
<dbReference type="InterPro" id="IPR050669">
    <property type="entry name" value="Hemerythrin"/>
</dbReference>
<dbReference type="NCBIfam" id="NF033749">
    <property type="entry name" value="bact_hemeryth"/>
    <property type="match status" value="1"/>
</dbReference>
<keyword evidence="2" id="KW-0561">Oxygen transport</keyword>
<dbReference type="NCBIfam" id="TIGR02481">
    <property type="entry name" value="hemeryth_dom"/>
    <property type="match status" value="1"/>
</dbReference>
<dbReference type="InterPro" id="IPR012827">
    <property type="entry name" value="Hemerythrin_metal-bd"/>
</dbReference>